<keyword evidence="2" id="KW-1185">Reference proteome</keyword>
<evidence type="ECO:0000313" key="2">
    <source>
        <dbReference type="Proteomes" id="UP000192042"/>
    </source>
</evidence>
<accession>A0A1W1IAT4</accession>
<evidence type="ECO:0000313" key="1">
    <source>
        <dbReference type="EMBL" id="SLM50124.1"/>
    </source>
</evidence>
<proteinExistence type="predicted"/>
<reference evidence="1 2" key="1">
    <citation type="submission" date="2017-03" db="EMBL/GenBank/DDBJ databases">
        <authorList>
            <person name="Afonso C.L."/>
            <person name="Miller P.J."/>
            <person name="Scott M.A."/>
            <person name="Spackman E."/>
            <person name="Goraichik I."/>
            <person name="Dimitrov K.M."/>
            <person name="Suarez D.L."/>
            <person name="Swayne D.E."/>
        </authorList>
    </citation>
    <scope>NUCLEOTIDE SEQUENCE [LARGE SCALE GENOMIC DNA]</scope>
    <source>
        <strain evidence="1">Genome sequencing of Nitrospira japonica strain NJ11</strain>
    </source>
</reference>
<sequence>MHGNRQSKLAVCGCGKLHVTYGSITMHFDKDEFQVFADSIGRLASILKQSSVGSMPAHKGSSSAHMCH</sequence>
<dbReference type="KEGG" id="nja:NSJP_3957"/>
<dbReference type="Proteomes" id="UP000192042">
    <property type="component" value="Chromosome I"/>
</dbReference>
<gene>
    <name evidence="1" type="ORF">NSJP_3957</name>
</gene>
<organism evidence="1 2">
    <name type="scientific">Nitrospira japonica</name>
    <dbReference type="NCBI Taxonomy" id="1325564"/>
    <lineage>
        <taxon>Bacteria</taxon>
        <taxon>Pseudomonadati</taxon>
        <taxon>Nitrospirota</taxon>
        <taxon>Nitrospiria</taxon>
        <taxon>Nitrospirales</taxon>
        <taxon>Nitrospiraceae</taxon>
        <taxon>Nitrospira</taxon>
    </lineage>
</organism>
<protein>
    <submittedName>
        <fullName evidence="1">Uncharacterized protein</fullName>
    </submittedName>
</protein>
<name>A0A1W1IAT4_9BACT</name>
<dbReference type="AlphaFoldDB" id="A0A1W1IAT4"/>
<dbReference type="EMBL" id="LT828648">
    <property type="protein sequence ID" value="SLM50124.1"/>
    <property type="molecule type" value="Genomic_DNA"/>
</dbReference>